<dbReference type="GO" id="GO:0016787">
    <property type="term" value="F:hydrolase activity"/>
    <property type="evidence" value="ECO:0007669"/>
    <property type="project" value="UniProtKB-KW"/>
</dbReference>
<evidence type="ECO:0000256" key="6">
    <source>
        <dbReference type="ARBA" id="ARBA00022801"/>
    </source>
</evidence>
<dbReference type="PANTHER" id="PTHR41694:SF3">
    <property type="entry name" value="RNA-DIRECTED DNA POLYMERASE-RELATED"/>
    <property type="match status" value="1"/>
</dbReference>
<dbReference type="GO" id="GO:0003964">
    <property type="term" value="F:RNA-directed DNA polymerase activity"/>
    <property type="evidence" value="ECO:0007669"/>
    <property type="project" value="UniProtKB-KW"/>
</dbReference>
<proteinExistence type="predicted"/>
<feature type="domain" description="Integrase catalytic" evidence="12">
    <location>
        <begin position="5"/>
        <end position="172"/>
    </location>
</feature>
<dbReference type="Gene3D" id="3.30.420.10">
    <property type="entry name" value="Ribonuclease H-like superfamily/Ribonuclease H"/>
    <property type="match status" value="1"/>
</dbReference>
<sequence>MPAKEGVNPRGITANEIWQTDVTHIAEFGKLKDVHVTVDTHSRYINATAHTGEKAKDVIRHWLSCFAILGIPKTIKTDNGPAYCSEKIKTFLTDWGVLHSIGIPHSPTGQAIVERTHHTLKEMLQRQKRGESVYSPQERLWKASYVLNFLNCDDTDHSRYEHHHKTQMLSSSKPPVMIKDLISGQWSGPVDLITWGRGYACVSKGTKLQWVPSRCVRPYISPLPQQEQPPEEISEGFGLEET</sequence>
<dbReference type="GO" id="GO:0035613">
    <property type="term" value="F:RNA stem-loop binding"/>
    <property type="evidence" value="ECO:0007669"/>
    <property type="project" value="TreeGrafter"/>
</dbReference>
<protein>
    <submittedName>
        <fullName evidence="15">Endogenous retrovirus group K member 25 Pol protein-like</fullName>
    </submittedName>
</protein>
<organism evidence="14 15">
    <name type="scientific">Lepidothrix coronata</name>
    <name type="common">blue-crowned manakin</name>
    <dbReference type="NCBI Taxonomy" id="321398"/>
    <lineage>
        <taxon>Eukaryota</taxon>
        <taxon>Metazoa</taxon>
        <taxon>Chordata</taxon>
        <taxon>Craniata</taxon>
        <taxon>Vertebrata</taxon>
        <taxon>Euteleostomi</taxon>
        <taxon>Archelosauria</taxon>
        <taxon>Archosauria</taxon>
        <taxon>Dinosauria</taxon>
        <taxon>Saurischia</taxon>
        <taxon>Theropoda</taxon>
        <taxon>Coelurosauria</taxon>
        <taxon>Aves</taxon>
        <taxon>Neognathae</taxon>
        <taxon>Neoaves</taxon>
        <taxon>Telluraves</taxon>
        <taxon>Australaves</taxon>
        <taxon>Passeriformes</taxon>
        <taxon>Pipridae</taxon>
        <taxon>Lepidothrix</taxon>
    </lineage>
</organism>
<dbReference type="GO" id="GO:0015074">
    <property type="term" value="P:DNA integration"/>
    <property type="evidence" value="ECO:0007669"/>
    <property type="project" value="UniProtKB-KW"/>
</dbReference>
<dbReference type="GO" id="GO:0003677">
    <property type="term" value="F:DNA binding"/>
    <property type="evidence" value="ECO:0007669"/>
    <property type="project" value="UniProtKB-KW"/>
</dbReference>
<evidence type="ECO:0000313" key="14">
    <source>
        <dbReference type="Proteomes" id="UP000504624"/>
    </source>
</evidence>
<dbReference type="SUPFAM" id="SSF50122">
    <property type="entry name" value="DNA-binding domain of retroviral integrase"/>
    <property type="match status" value="1"/>
</dbReference>
<keyword evidence="4" id="KW-0479">Metal-binding</keyword>
<evidence type="ECO:0000256" key="7">
    <source>
        <dbReference type="ARBA" id="ARBA00022908"/>
    </source>
</evidence>
<keyword evidence="14" id="KW-1185">Reference proteome</keyword>
<keyword evidence="5" id="KW-0255">Endonuclease</keyword>
<evidence type="ECO:0000256" key="4">
    <source>
        <dbReference type="ARBA" id="ARBA00022723"/>
    </source>
</evidence>
<feature type="domain" description="Integrase-type" evidence="13">
    <location>
        <begin position="174"/>
        <end position="221"/>
    </location>
</feature>
<evidence type="ECO:0000256" key="1">
    <source>
        <dbReference type="ARBA" id="ARBA00022679"/>
    </source>
</evidence>
<dbReference type="GO" id="GO:0004519">
    <property type="term" value="F:endonuclease activity"/>
    <property type="evidence" value="ECO:0007669"/>
    <property type="project" value="UniProtKB-KW"/>
</dbReference>
<dbReference type="GO" id="GO:0046872">
    <property type="term" value="F:metal ion binding"/>
    <property type="evidence" value="ECO:0007669"/>
    <property type="project" value="UniProtKB-KW"/>
</dbReference>
<dbReference type="InterPro" id="IPR001037">
    <property type="entry name" value="Integrase_C_retrovir"/>
</dbReference>
<dbReference type="Gene3D" id="2.30.30.10">
    <property type="entry name" value="Integrase, C-terminal domain superfamily, retroviral"/>
    <property type="match status" value="1"/>
</dbReference>
<dbReference type="AlphaFoldDB" id="A0A6J0HMV5"/>
<evidence type="ECO:0000256" key="5">
    <source>
        <dbReference type="ARBA" id="ARBA00022759"/>
    </source>
</evidence>
<dbReference type="InterPro" id="IPR001584">
    <property type="entry name" value="Integrase_cat-core"/>
</dbReference>
<dbReference type="OrthoDB" id="9386368at2759"/>
<evidence type="ECO:0000259" key="13">
    <source>
        <dbReference type="PROSITE" id="PS51027"/>
    </source>
</evidence>
<dbReference type="PANTHER" id="PTHR41694">
    <property type="entry name" value="ENDOGENOUS RETROVIRUS GROUP K MEMBER POL PROTEIN"/>
    <property type="match status" value="1"/>
</dbReference>
<name>A0A6J0HMV5_9PASS</name>
<evidence type="ECO:0000256" key="2">
    <source>
        <dbReference type="ARBA" id="ARBA00022695"/>
    </source>
</evidence>
<evidence type="ECO:0000256" key="10">
    <source>
        <dbReference type="PROSITE-ProRule" id="PRU00506"/>
    </source>
</evidence>
<reference evidence="15" key="1">
    <citation type="submission" date="2025-08" db="UniProtKB">
        <authorList>
            <consortium name="RefSeq"/>
        </authorList>
    </citation>
    <scope>IDENTIFICATION</scope>
</reference>
<dbReference type="RefSeq" id="XP_017675802.1">
    <property type="nucleotide sequence ID" value="XM_017820313.1"/>
</dbReference>
<evidence type="ECO:0000256" key="3">
    <source>
        <dbReference type="ARBA" id="ARBA00022722"/>
    </source>
</evidence>
<accession>A0A6J0HMV5</accession>
<feature type="compositionally biased region" description="Acidic residues" evidence="11">
    <location>
        <begin position="229"/>
        <end position="242"/>
    </location>
</feature>
<keyword evidence="6" id="KW-0378">Hydrolase</keyword>
<evidence type="ECO:0000256" key="9">
    <source>
        <dbReference type="ARBA" id="ARBA00023125"/>
    </source>
</evidence>
<gene>
    <name evidence="15" type="primary">LOC108499950</name>
</gene>
<dbReference type="SUPFAM" id="SSF53098">
    <property type="entry name" value="Ribonuclease H-like"/>
    <property type="match status" value="1"/>
</dbReference>
<evidence type="ECO:0000256" key="8">
    <source>
        <dbReference type="ARBA" id="ARBA00022918"/>
    </source>
</evidence>
<keyword evidence="9" id="KW-0238">DNA-binding</keyword>
<keyword evidence="8" id="KW-0695">RNA-directed DNA polymerase</keyword>
<keyword evidence="1" id="KW-0808">Transferase</keyword>
<dbReference type="InterPro" id="IPR036397">
    <property type="entry name" value="RNaseH_sf"/>
</dbReference>
<dbReference type="InterPro" id="IPR012337">
    <property type="entry name" value="RNaseH-like_sf"/>
</dbReference>
<evidence type="ECO:0000259" key="12">
    <source>
        <dbReference type="PROSITE" id="PS50994"/>
    </source>
</evidence>
<dbReference type="GeneID" id="108499950"/>
<keyword evidence="2" id="KW-0548">Nucleotidyltransferase</keyword>
<dbReference type="InterPro" id="IPR036862">
    <property type="entry name" value="Integrase_C_dom_sf_retrovir"/>
</dbReference>
<keyword evidence="7" id="KW-0229">DNA integration</keyword>
<dbReference type="Pfam" id="PF00552">
    <property type="entry name" value="IN_DBD_C"/>
    <property type="match status" value="1"/>
</dbReference>
<dbReference type="Proteomes" id="UP000504624">
    <property type="component" value="Unplaced"/>
</dbReference>
<feature type="region of interest" description="Disordered" evidence="11">
    <location>
        <begin position="221"/>
        <end position="242"/>
    </location>
</feature>
<keyword evidence="3" id="KW-0540">Nuclease</keyword>
<dbReference type="PROSITE" id="PS50994">
    <property type="entry name" value="INTEGRASE"/>
    <property type="match status" value="1"/>
</dbReference>
<evidence type="ECO:0000313" key="15">
    <source>
        <dbReference type="RefSeq" id="XP_017675802.1"/>
    </source>
</evidence>
<dbReference type="Pfam" id="PF00665">
    <property type="entry name" value="rve"/>
    <property type="match status" value="1"/>
</dbReference>
<dbReference type="PROSITE" id="PS51027">
    <property type="entry name" value="INTEGRASE_DBD"/>
    <property type="match status" value="1"/>
</dbReference>
<evidence type="ECO:0000256" key="11">
    <source>
        <dbReference type="SAM" id="MobiDB-lite"/>
    </source>
</evidence>
<feature type="DNA-binding region" description="Integrase-type" evidence="10">
    <location>
        <begin position="174"/>
        <end position="221"/>
    </location>
</feature>